<evidence type="ECO:0000256" key="3">
    <source>
        <dbReference type="ARBA" id="ARBA00023172"/>
    </source>
</evidence>
<dbReference type="SUPFAM" id="SSF56349">
    <property type="entry name" value="DNA breaking-rejoining enzymes"/>
    <property type="match status" value="1"/>
</dbReference>
<proteinExistence type="inferred from homology"/>
<dbReference type="InterPro" id="IPR044068">
    <property type="entry name" value="CB"/>
</dbReference>
<dbReference type="GO" id="GO:0003677">
    <property type="term" value="F:DNA binding"/>
    <property type="evidence" value="ECO:0007669"/>
    <property type="project" value="UniProtKB-UniRule"/>
</dbReference>
<evidence type="ECO:0000256" key="4">
    <source>
        <dbReference type="PROSITE-ProRule" id="PRU01248"/>
    </source>
</evidence>
<dbReference type="Gene3D" id="1.10.443.10">
    <property type="entry name" value="Intergrase catalytic core"/>
    <property type="match status" value="1"/>
</dbReference>
<dbReference type="InterPro" id="IPR013762">
    <property type="entry name" value="Integrase-like_cat_sf"/>
</dbReference>
<evidence type="ECO:0000259" key="5">
    <source>
        <dbReference type="PROSITE" id="PS51898"/>
    </source>
</evidence>
<evidence type="ECO:0000313" key="7">
    <source>
        <dbReference type="EMBL" id="GAE46201.1"/>
    </source>
</evidence>
<comment type="similarity">
    <text evidence="1">Belongs to the 'phage' integrase family.</text>
</comment>
<dbReference type="InterPro" id="IPR011010">
    <property type="entry name" value="DNA_brk_join_enz"/>
</dbReference>
<dbReference type="Pfam" id="PF00589">
    <property type="entry name" value="Phage_integrase"/>
    <property type="match status" value="1"/>
</dbReference>
<evidence type="ECO:0000256" key="2">
    <source>
        <dbReference type="ARBA" id="ARBA00023125"/>
    </source>
</evidence>
<dbReference type="InterPro" id="IPR010998">
    <property type="entry name" value="Integrase_recombinase_N"/>
</dbReference>
<dbReference type="InterPro" id="IPR002104">
    <property type="entry name" value="Integrase_catalytic"/>
</dbReference>
<feature type="domain" description="Core-binding (CB)" evidence="6">
    <location>
        <begin position="230"/>
        <end position="317"/>
    </location>
</feature>
<keyword evidence="3" id="KW-0233">DNA recombination</keyword>
<keyword evidence="8" id="KW-1185">Reference proteome</keyword>
<reference evidence="7 8" key="1">
    <citation type="submission" date="2013-12" db="EMBL/GenBank/DDBJ databases">
        <title>NBRP : Genome information of microbial organism related human and environment.</title>
        <authorList>
            <person name="Hattori M."/>
            <person name="Oshima K."/>
            <person name="Inaba H."/>
            <person name="Suda W."/>
            <person name="Sakamoto M."/>
            <person name="Iino T."/>
            <person name="Kitahara M."/>
            <person name="Oshida Y."/>
            <person name="Iida T."/>
            <person name="Kudo T."/>
            <person name="Itoh T."/>
            <person name="Ahmed I."/>
            <person name="Ohkuma M."/>
        </authorList>
    </citation>
    <scope>NUCLEOTIDE SEQUENCE [LARGE SCALE GENOMIC DNA]</scope>
    <source>
        <strain evidence="7 8">JCM 21738</strain>
    </source>
</reference>
<dbReference type="eggNOG" id="COG0582">
    <property type="taxonomic scope" value="Bacteria"/>
</dbReference>
<dbReference type="PANTHER" id="PTHR30349">
    <property type="entry name" value="PHAGE INTEGRASE-RELATED"/>
    <property type="match status" value="1"/>
</dbReference>
<dbReference type="GO" id="GO:0015074">
    <property type="term" value="P:DNA integration"/>
    <property type="evidence" value="ECO:0007669"/>
    <property type="project" value="InterPro"/>
</dbReference>
<evidence type="ECO:0000256" key="1">
    <source>
        <dbReference type="ARBA" id="ARBA00008857"/>
    </source>
</evidence>
<dbReference type="Proteomes" id="UP000018949">
    <property type="component" value="Unassembled WGS sequence"/>
</dbReference>
<evidence type="ECO:0000259" key="6">
    <source>
        <dbReference type="PROSITE" id="PS51900"/>
    </source>
</evidence>
<dbReference type="Gene3D" id="1.10.150.130">
    <property type="match status" value="1"/>
</dbReference>
<dbReference type="PANTHER" id="PTHR30349:SF64">
    <property type="entry name" value="PROPHAGE INTEGRASE INTD-RELATED"/>
    <property type="match status" value="1"/>
</dbReference>
<accession>W4RPF1</accession>
<dbReference type="EMBL" id="BAUW01000038">
    <property type="protein sequence ID" value="GAE46201.1"/>
    <property type="molecule type" value="Genomic_DNA"/>
</dbReference>
<protein>
    <submittedName>
        <fullName evidence="7">Transposase B</fullName>
    </submittedName>
</protein>
<dbReference type="AlphaFoldDB" id="W4RPF1"/>
<keyword evidence="2 4" id="KW-0238">DNA-binding</keyword>
<feature type="domain" description="Tyr recombinase" evidence="5">
    <location>
        <begin position="358"/>
        <end position="553"/>
    </location>
</feature>
<dbReference type="PROSITE" id="PS51898">
    <property type="entry name" value="TYR_RECOMBINASE"/>
    <property type="match status" value="1"/>
</dbReference>
<comment type="caution">
    <text evidence="7">The sequence shown here is derived from an EMBL/GenBank/DDBJ whole genome shotgun (WGS) entry which is preliminary data.</text>
</comment>
<gene>
    <name evidence="7" type="ORF">JCM21738_3081</name>
</gene>
<sequence length="701" mass="82076">MIQSHKAQNSEMGFHERLKNEMSFYYERTVNTKGEVLTEMKNNPYFQKNDVWNLDTIGLINNFKEMHSRYNRSTKNIDFLLLNPTFRIEIKYLFYKKLFNDEWSLNRIMTAIYQVNKIQGFLNECYPNVKSILELDMDKAAEKWVLWLESKGVNLKITKYVGHRDTFEKASTGIVTFLKMIYSAIKTVTDDRDEWKKESWDIRNLKKLYGISHNQSANSYFLHFDKIKNPKFRDAVKKYFRHRLLGKQNFSGTTAGNYMTYVTPFFNHISELEPEWKDLKKLQRKHILDYIQWLHRYANSSINHRNSNPDGYVRQSLAIVQKVLTDFQNYQYDTAPETDIRILIFPEDKPLEKKKAYDQVDYIPDFVLDQLFTEINHLHKEVQPIVWIAFKTGLRISDILTLRQDCLVKLNGKYQIVTDIKKTYVAGHSIPIDEEIASIIVALIDLSINNSNSDNNPDKFILSRYSGVRKGKPFSQEWVRQKLNTLAHDREIKTEDGKIFHFKTHQFRHTYAVKMLNNGTDILTVKELLAHASPEMTMRYAKLLDGTKRKAFEEAIKNGVFSFDKNGEVKEIKPNEDIPEDVLEMLWREQKLTAIDNPYGTCHARINGNCPYSEEPPCLTCNGGSPCKDLAIGLSDMDVQKYELLVKTSSKTIEVLEQRGRHDVAQKNKKNLDRYQDILKTIQDGNIIFGRLDRIKRKQGS</sequence>
<name>W4RPF1_9BACI</name>
<organism evidence="7 8">
    <name type="scientific">Mesobacillus boroniphilus JCM 21738</name>
    <dbReference type="NCBI Taxonomy" id="1294265"/>
    <lineage>
        <taxon>Bacteria</taxon>
        <taxon>Bacillati</taxon>
        <taxon>Bacillota</taxon>
        <taxon>Bacilli</taxon>
        <taxon>Bacillales</taxon>
        <taxon>Bacillaceae</taxon>
        <taxon>Mesobacillus</taxon>
    </lineage>
</organism>
<evidence type="ECO:0000313" key="8">
    <source>
        <dbReference type="Proteomes" id="UP000018949"/>
    </source>
</evidence>
<dbReference type="PROSITE" id="PS51900">
    <property type="entry name" value="CB"/>
    <property type="match status" value="1"/>
</dbReference>
<dbReference type="GO" id="GO:0006310">
    <property type="term" value="P:DNA recombination"/>
    <property type="evidence" value="ECO:0007669"/>
    <property type="project" value="UniProtKB-KW"/>
</dbReference>
<dbReference type="InterPro" id="IPR050090">
    <property type="entry name" value="Tyrosine_recombinase_XerCD"/>
</dbReference>